<sequence>MDTPNPKVSIIMGAYNCAPTLTECIESLLNQTYTNWELILCDDGSTDQTYDIAEKYAEAYKHIILIQNKKNEGLAFTLNRCLKYAKGDYIARQDGDDRSRPERLEKEAAVLKNHPEFDIVSTGMAFFDERGYWGEMTSAERPQPSDFITQSPFCHAPCMMRRQALLDVKGYSTDRKTYRAEDYDLWFRMYANGSRGYNIPEPLYDVRDDRGAIARRKYIYRLNEAYVRFTGYKRLKLPFKSYPYVLRTLIIGILPGWAYRKLRRKRYRFS</sequence>
<dbReference type="GO" id="GO:0016757">
    <property type="term" value="F:glycosyltransferase activity"/>
    <property type="evidence" value="ECO:0007669"/>
    <property type="project" value="UniProtKB-KW"/>
</dbReference>
<dbReference type="Pfam" id="PF00535">
    <property type="entry name" value="Glycos_transf_2"/>
    <property type="match status" value="1"/>
</dbReference>
<evidence type="ECO:0000256" key="1">
    <source>
        <dbReference type="ARBA" id="ARBA00006739"/>
    </source>
</evidence>
<dbReference type="InterPro" id="IPR050834">
    <property type="entry name" value="Glycosyltransf_2"/>
</dbReference>
<dbReference type="EMBL" id="FOGT01000006">
    <property type="protein sequence ID" value="SER98994.1"/>
    <property type="molecule type" value="Genomic_DNA"/>
</dbReference>
<keyword evidence="4" id="KW-0472">Membrane</keyword>
<keyword evidence="3 6" id="KW-0808">Transferase</keyword>
<keyword evidence="2" id="KW-0328">Glycosyltransferase</keyword>
<dbReference type="SUPFAM" id="SSF53448">
    <property type="entry name" value="Nucleotide-diphospho-sugar transferases"/>
    <property type="match status" value="1"/>
</dbReference>
<dbReference type="OrthoDB" id="9815829at2"/>
<evidence type="ECO:0000256" key="3">
    <source>
        <dbReference type="ARBA" id="ARBA00022679"/>
    </source>
</evidence>
<dbReference type="Gene3D" id="3.90.550.10">
    <property type="entry name" value="Spore Coat Polysaccharide Biosynthesis Protein SpsA, Chain A"/>
    <property type="match status" value="1"/>
</dbReference>
<evidence type="ECO:0000259" key="5">
    <source>
        <dbReference type="Pfam" id="PF00535"/>
    </source>
</evidence>
<proteinExistence type="inferred from homology"/>
<dbReference type="InterPro" id="IPR001173">
    <property type="entry name" value="Glyco_trans_2-like"/>
</dbReference>
<evidence type="ECO:0000313" key="7">
    <source>
        <dbReference type="Proteomes" id="UP000198571"/>
    </source>
</evidence>
<evidence type="ECO:0000313" key="6">
    <source>
        <dbReference type="EMBL" id="SER98994.1"/>
    </source>
</evidence>
<comment type="similarity">
    <text evidence="1">Belongs to the glycosyltransferase 2 family.</text>
</comment>
<dbReference type="STRING" id="1601833.SAMN05518684_1064"/>
<evidence type="ECO:0000256" key="4">
    <source>
        <dbReference type="SAM" id="Phobius"/>
    </source>
</evidence>
<accession>A0A1H9TPS5</accession>
<feature type="domain" description="Glycosyltransferase 2-like" evidence="5">
    <location>
        <begin position="9"/>
        <end position="165"/>
    </location>
</feature>
<protein>
    <submittedName>
        <fullName evidence="6">Glycosyltransferase EpsE</fullName>
    </submittedName>
</protein>
<reference evidence="7" key="1">
    <citation type="submission" date="2016-10" db="EMBL/GenBank/DDBJ databases">
        <authorList>
            <person name="Varghese N."/>
            <person name="Submissions S."/>
        </authorList>
    </citation>
    <scope>NUCLEOTIDE SEQUENCE [LARGE SCALE GENOMIC DNA]</scope>
    <source>
        <strain evidence="7">S9</strain>
    </source>
</reference>
<dbReference type="PANTHER" id="PTHR43685:SF5">
    <property type="entry name" value="GLYCOSYLTRANSFERASE EPSE-RELATED"/>
    <property type="match status" value="1"/>
</dbReference>
<dbReference type="RefSeq" id="WP_093050432.1">
    <property type="nucleotide sequence ID" value="NZ_FOGT01000006.1"/>
</dbReference>
<gene>
    <name evidence="6" type="ORF">SAMN05518684_1064</name>
</gene>
<organism evidence="6 7">
    <name type="scientific">Salipaludibacillus aurantiacus</name>
    <dbReference type="NCBI Taxonomy" id="1601833"/>
    <lineage>
        <taxon>Bacteria</taxon>
        <taxon>Bacillati</taxon>
        <taxon>Bacillota</taxon>
        <taxon>Bacilli</taxon>
        <taxon>Bacillales</taxon>
        <taxon>Bacillaceae</taxon>
    </lineage>
</organism>
<feature type="transmembrane region" description="Helical" evidence="4">
    <location>
        <begin position="242"/>
        <end position="259"/>
    </location>
</feature>
<keyword evidence="4" id="KW-0812">Transmembrane</keyword>
<dbReference type="Proteomes" id="UP000198571">
    <property type="component" value="Unassembled WGS sequence"/>
</dbReference>
<keyword evidence="7" id="KW-1185">Reference proteome</keyword>
<evidence type="ECO:0000256" key="2">
    <source>
        <dbReference type="ARBA" id="ARBA00022676"/>
    </source>
</evidence>
<dbReference type="AlphaFoldDB" id="A0A1H9TPS5"/>
<keyword evidence="4" id="KW-1133">Transmembrane helix</keyword>
<name>A0A1H9TPS5_9BACI</name>
<dbReference type="PANTHER" id="PTHR43685">
    <property type="entry name" value="GLYCOSYLTRANSFERASE"/>
    <property type="match status" value="1"/>
</dbReference>
<dbReference type="InterPro" id="IPR029044">
    <property type="entry name" value="Nucleotide-diphossugar_trans"/>
</dbReference>